<dbReference type="SUPFAM" id="SSF51905">
    <property type="entry name" value="FAD/NAD(P)-binding domain"/>
    <property type="match status" value="1"/>
</dbReference>
<evidence type="ECO:0000256" key="2">
    <source>
        <dbReference type="ARBA" id="ARBA00022630"/>
    </source>
</evidence>
<dbReference type="EMBL" id="BDGU01000641">
    <property type="protein sequence ID" value="GAW08396.1"/>
    <property type="molecule type" value="Genomic_DNA"/>
</dbReference>
<evidence type="ECO:0000313" key="9">
    <source>
        <dbReference type="Proteomes" id="UP000188533"/>
    </source>
</evidence>
<evidence type="ECO:0000256" key="6">
    <source>
        <dbReference type="ARBA" id="ARBA00023033"/>
    </source>
</evidence>
<evidence type="ECO:0000256" key="1">
    <source>
        <dbReference type="ARBA" id="ARBA00001974"/>
    </source>
</evidence>
<evidence type="ECO:0000256" key="4">
    <source>
        <dbReference type="ARBA" id="ARBA00022857"/>
    </source>
</evidence>
<evidence type="ECO:0000313" key="8">
    <source>
        <dbReference type="EMBL" id="GAW08396.1"/>
    </source>
</evidence>
<dbReference type="GO" id="GO:0071949">
    <property type="term" value="F:FAD binding"/>
    <property type="evidence" value="ECO:0007669"/>
    <property type="project" value="InterPro"/>
</dbReference>
<proteinExistence type="predicted"/>
<dbReference type="InterPro" id="IPR002938">
    <property type="entry name" value="FAD-bd"/>
</dbReference>
<dbReference type="AlphaFoldDB" id="A0A1Q3EMI8"/>
<evidence type="ECO:0000256" key="3">
    <source>
        <dbReference type="ARBA" id="ARBA00022827"/>
    </source>
</evidence>
<dbReference type="STRING" id="5353.A0A1Q3EMI8"/>
<comment type="caution">
    <text evidence="8">The sequence shown here is derived from an EMBL/GenBank/DDBJ whole genome shotgun (WGS) entry which is preliminary data.</text>
</comment>
<protein>
    <submittedName>
        <fullName evidence="8">Kynurenine 3-monooxygenase</fullName>
    </submittedName>
</protein>
<dbReference type="Pfam" id="PF01494">
    <property type="entry name" value="FAD_binding_3"/>
    <property type="match status" value="1"/>
</dbReference>
<sequence length="305" mass="35367">MNSALTTTPSFDFCVGADGSYSVVRRQLMRVVRMNYQQEYIKHEYMELRMPASQDAEGCMKFALDPNHLHIWPRHSYMLIALPNKDCTFTCTLFAPSEELDRLNTPDIFLNWFRLNFPDALQEIGEKNLINDFTHNPRSSLICTKLNPYHYKDRAILLGDAAHSMVPFYGQGLNCGLEDVRILNILFNQESAMSTASELTIDQEDEQMKRVLSRYSQERHKDLLAINELAMDNYVEMRHLVTTPIYLARKALDNLLYKISSPQYRSLSSLIPLLSDELYAENEPRGWLPLYTLVTFRPDVSYDTK</sequence>
<organism evidence="8 9">
    <name type="scientific">Lentinula edodes</name>
    <name type="common">Shiitake mushroom</name>
    <name type="synonym">Lentinus edodes</name>
    <dbReference type="NCBI Taxonomy" id="5353"/>
    <lineage>
        <taxon>Eukaryota</taxon>
        <taxon>Fungi</taxon>
        <taxon>Dikarya</taxon>
        <taxon>Basidiomycota</taxon>
        <taxon>Agaricomycotina</taxon>
        <taxon>Agaricomycetes</taxon>
        <taxon>Agaricomycetidae</taxon>
        <taxon>Agaricales</taxon>
        <taxon>Marasmiineae</taxon>
        <taxon>Omphalotaceae</taxon>
        <taxon>Lentinula</taxon>
    </lineage>
</organism>
<dbReference type="Gene3D" id="3.50.50.60">
    <property type="entry name" value="FAD/NAD(P)-binding domain"/>
    <property type="match status" value="1"/>
</dbReference>
<comment type="cofactor">
    <cofactor evidence="1">
        <name>FAD</name>
        <dbReference type="ChEBI" id="CHEBI:57692"/>
    </cofactor>
</comment>
<keyword evidence="4" id="KW-0521">NADP</keyword>
<dbReference type="Proteomes" id="UP000188533">
    <property type="component" value="Unassembled WGS sequence"/>
</dbReference>
<dbReference type="PRINTS" id="PR00420">
    <property type="entry name" value="RNGMNOXGNASE"/>
</dbReference>
<dbReference type="PANTHER" id="PTHR46028">
    <property type="entry name" value="KYNURENINE 3-MONOOXYGENASE"/>
    <property type="match status" value="1"/>
</dbReference>
<dbReference type="GO" id="GO:0005741">
    <property type="term" value="C:mitochondrial outer membrane"/>
    <property type="evidence" value="ECO:0007669"/>
    <property type="project" value="TreeGrafter"/>
</dbReference>
<keyword evidence="3" id="KW-0274">FAD</keyword>
<dbReference type="InterPro" id="IPR036188">
    <property type="entry name" value="FAD/NAD-bd_sf"/>
</dbReference>
<dbReference type="GO" id="GO:0070189">
    <property type="term" value="P:kynurenine metabolic process"/>
    <property type="evidence" value="ECO:0007669"/>
    <property type="project" value="TreeGrafter"/>
</dbReference>
<accession>A0A1Q3EMI8</accession>
<keyword evidence="9" id="KW-1185">Reference proteome</keyword>
<dbReference type="GO" id="GO:0004502">
    <property type="term" value="F:kynurenine 3-monooxygenase activity"/>
    <property type="evidence" value="ECO:0007669"/>
    <property type="project" value="TreeGrafter"/>
</dbReference>
<evidence type="ECO:0000256" key="5">
    <source>
        <dbReference type="ARBA" id="ARBA00023002"/>
    </source>
</evidence>
<keyword evidence="6 8" id="KW-0503">Monooxygenase</keyword>
<dbReference type="PANTHER" id="PTHR46028:SF2">
    <property type="entry name" value="KYNURENINE 3-MONOOXYGENASE"/>
    <property type="match status" value="1"/>
</dbReference>
<feature type="domain" description="FAD-binding" evidence="7">
    <location>
        <begin position="12"/>
        <end position="184"/>
    </location>
</feature>
<keyword evidence="2" id="KW-0285">Flavoprotein</keyword>
<keyword evidence="5" id="KW-0560">Oxidoreductase</keyword>
<name>A0A1Q3EMI8_LENED</name>
<reference evidence="8 9" key="1">
    <citation type="submission" date="2016-08" db="EMBL/GenBank/DDBJ databases">
        <authorList>
            <consortium name="Lentinula edodes genome sequencing consortium"/>
            <person name="Sakamoto Y."/>
            <person name="Nakade K."/>
            <person name="Sato S."/>
            <person name="Yoshida Y."/>
            <person name="Miyazaki K."/>
            <person name="Natsume S."/>
            <person name="Konno N."/>
        </authorList>
    </citation>
    <scope>NUCLEOTIDE SEQUENCE [LARGE SCALE GENOMIC DNA]</scope>
    <source>
        <strain evidence="8 9">NBRC 111202</strain>
    </source>
</reference>
<reference evidence="8 9" key="2">
    <citation type="submission" date="2017-02" db="EMBL/GenBank/DDBJ databases">
        <title>A genome survey and senescence transcriptome analysis in Lentinula edodes.</title>
        <authorList>
            <person name="Sakamoto Y."/>
            <person name="Nakade K."/>
            <person name="Sato S."/>
            <person name="Yoshida Y."/>
            <person name="Miyazaki K."/>
            <person name="Natsume S."/>
            <person name="Konno N."/>
        </authorList>
    </citation>
    <scope>NUCLEOTIDE SEQUENCE [LARGE SCALE GENOMIC DNA]</scope>
    <source>
        <strain evidence="8 9">NBRC 111202</strain>
    </source>
</reference>
<evidence type="ECO:0000259" key="7">
    <source>
        <dbReference type="Pfam" id="PF01494"/>
    </source>
</evidence>
<gene>
    <name evidence="8" type="ORF">LENED_010454</name>
</gene>